<keyword evidence="3" id="KW-0479">Metal-binding</keyword>
<evidence type="ECO:0000313" key="6">
    <source>
        <dbReference type="Proteomes" id="UP000192756"/>
    </source>
</evidence>
<proteinExistence type="inferred from homology"/>
<protein>
    <submittedName>
        <fullName evidence="5">Sugar lactone lactonase YvrE</fullName>
    </submittedName>
</protein>
<dbReference type="GO" id="GO:0019853">
    <property type="term" value="P:L-ascorbic acid biosynthetic process"/>
    <property type="evidence" value="ECO:0007669"/>
    <property type="project" value="TreeGrafter"/>
</dbReference>
<dbReference type="RefSeq" id="WP_084239391.1">
    <property type="nucleotide sequence ID" value="NZ_FWXT01000001.1"/>
</dbReference>
<feature type="domain" description="SMP-30/Gluconolactonase/LRE-like region" evidence="4">
    <location>
        <begin position="22"/>
        <end position="263"/>
    </location>
</feature>
<feature type="binding site" evidence="3">
    <location>
        <position position="110"/>
    </location>
    <ligand>
        <name>substrate</name>
    </ligand>
</feature>
<feature type="binding site" evidence="3">
    <location>
        <position position="153"/>
    </location>
    <ligand>
        <name>a divalent metal cation</name>
        <dbReference type="ChEBI" id="CHEBI:60240"/>
    </ligand>
</feature>
<dbReference type="InterPro" id="IPR005511">
    <property type="entry name" value="SMP-30"/>
</dbReference>
<evidence type="ECO:0000256" key="1">
    <source>
        <dbReference type="ARBA" id="ARBA00008853"/>
    </source>
</evidence>
<evidence type="ECO:0000256" key="2">
    <source>
        <dbReference type="PIRSR" id="PIRSR605511-1"/>
    </source>
</evidence>
<name>A0A1W2BZC6_9SPHI</name>
<reference evidence="6" key="1">
    <citation type="submission" date="2017-04" db="EMBL/GenBank/DDBJ databases">
        <authorList>
            <person name="Varghese N."/>
            <person name="Submissions S."/>
        </authorList>
    </citation>
    <scope>NUCLEOTIDE SEQUENCE [LARGE SCALE GENOMIC DNA]</scope>
    <source>
        <strain evidence="6">DSM 12126</strain>
    </source>
</reference>
<dbReference type="Pfam" id="PF08450">
    <property type="entry name" value="SGL"/>
    <property type="match status" value="1"/>
</dbReference>
<feature type="binding site" evidence="3">
    <location>
        <position position="24"/>
    </location>
    <ligand>
        <name>a divalent metal cation</name>
        <dbReference type="ChEBI" id="CHEBI:60240"/>
    </ligand>
</feature>
<dbReference type="OrthoDB" id="2633250at2"/>
<feature type="binding site" evidence="3">
    <location>
        <position position="203"/>
    </location>
    <ligand>
        <name>a divalent metal cation</name>
        <dbReference type="ChEBI" id="CHEBI:60240"/>
    </ligand>
</feature>
<comment type="similarity">
    <text evidence="1">Belongs to the SMP-30/CGR1 family.</text>
</comment>
<feature type="binding site" evidence="3">
    <location>
        <position position="108"/>
    </location>
    <ligand>
        <name>substrate</name>
    </ligand>
</feature>
<keyword evidence="6" id="KW-1185">Reference proteome</keyword>
<dbReference type="SUPFAM" id="SSF63829">
    <property type="entry name" value="Calcium-dependent phosphotriesterase"/>
    <property type="match status" value="1"/>
</dbReference>
<dbReference type="PANTHER" id="PTHR10907">
    <property type="entry name" value="REGUCALCIN"/>
    <property type="match status" value="1"/>
</dbReference>
<dbReference type="EMBL" id="FWXT01000001">
    <property type="protein sequence ID" value="SMC77992.1"/>
    <property type="molecule type" value="Genomic_DNA"/>
</dbReference>
<dbReference type="InterPro" id="IPR013658">
    <property type="entry name" value="SGL"/>
</dbReference>
<dbReference type="Proteomes" id="UP000192756">
    <property type="component" value="Unassembled WGS sequence"/>
</dbReference>
<feature type="active site" description="Proton donor/acceptor" evidence="2">
    <location>
        <position position="203"/>
    </location>
</feature>
<dbReference type="STRING" id="151894.SAMN04488524_2753"/>
<sequence>MSDHQQPIVLKAELLLDSRSMLGEGAIWNHKTQELYWVDIEAQLLHWFDPLTSTNQTAHFGQKISAVIPGTDDTLLLALKDGVYSYEKLTGLLRRLLSNPENRTSGNRFNDGKCDPSGRLWLGTMGASRSAALYRIDADLSIHRMETGITTSNGIAWSDDKKTMYYIDTSVHKVVAYSYDDKTGRISTPYDAITIPEDMGKPDGCSLDAEGMIWIALWGGYAVGRWDPRTGVLRCRVEVPAKNVTSCAFGGENLDTLYITTARTSTSEAELLQCPYSGGMFTVKPGVKGIPANHFIKRTK</sequence>
<comment type="cofactor">
    <cofactor evidence="3">
        <name>Zn(2+)</name>
        <dbReference type="ChEBI" id="CHEBI:29105"/>
    </cofactor>
    <text evidence="3">Binds 1 divalent metal cation per subunit.</text>
</comment>
<accession>A0A1W2BZC6</accession>
<gene>
    <name evidence="5" type="ORF">SAMN04488524_2753</name>
</gene>
<evidence type="ECO:0000259" key="4">
    <source>
        <dbReference type="Pfam" id="PF08450"/>
    </source>
</evidence>
<organism evidence="5 6">
    <name type="scientific">Pedobacter africanus</name>
    <dbReference type="NCBI Taxonomy" id="151894"/>
    <lineage>
        <taxon>Bacteria</taxon>
        <taxon>Pseudomonadati</taxon>
        <taxon>Bacteroidota</taxon>
        <taxon>Sphingobacteriia</taxon>
        <taxon>Sphingobacteriales</taxon>
        <taxon>Sphingobacteriaceae</taxon>
        <taxon>Pedobacter</taxon>
    </lineage>
</organism>
<dbReference type="PRINTS" id="PR01790">
    <property type="entry name" value="SMP30FAMILY"/>
</dbReference>
<evidence type="ECO:0000313" key="5">
    <source>
        <dbReference type="EMBL" id="SMC77992.1"/>
    </source>
</evidence>
<dbReference type="PANTHER" id="PTHR10907:SF47">
    <property type="entry name" value="REGUCALCIN"/>
    <property type="match status" value="1"/>
</dbReference>
<dbReference type="InterPro" id="IPR011042">
    <property type="entry name" value="6-blade_b-propeller_TolB-like"/>
</dbReference>
<dbReference type="GO" id="GO:0005509">
    <property type="term" value="F:calcium ion binding"/>
    <property type="evidence" value="ECO:0007669"/>
    <property type="project" value="TreeGrafter"/>
</dbReference>
<dbReference type="Gene3D" id="2.120.10.30">
    <property type="entry name" value="TolB, C-terminal domain"/>
    <property type="match status" value="1"/>
</dbReference>
<keyword evidence="3" id="KW-0862">Zinc</keyword>
<evidence type="ECO:0000256" key="3">
    <source>
        <dbReference type="PIRSR" id="PIRSR605511-2"/>
    </source>
</evidence>
<dbReference type="AlphaFoldDB" id="A0A1W2BZC6"/>
<dbReference type="GO" id="GO:0004341">
    <property type="term" value="F:gluconolactonase activity"/>
    <property type="evidence" value="ECO:0007669"/>
    <property type="project" value="TreeGrafter"/>
</dbReference>